<evidence type="ECO:0008006" key="4">
    <source>
        <dbReference type="Google" id="ProtNLM"/>
    </source>
</evidence>
<proteinExistence type="predicted"/>
<evidence type="ECO:0000313" key="3">
    <source>
        <dbReference type="Proteomes" id="UP001210678"/>
    </source>
</evidence>
<sequence length="682" mass="78327">MFKINFVSSDIRVEDSNKHYGFKYSFDNGLNIIKGQNSSGKSSILSCIYYNLGMEQLLGMSTGKSSLLDKCLTSEFIYQDTTHSVTQSSIYLEIENDEGEVVLLERSAVSPIEDAKNTIIVHSKKGADKYYLHAIKDHSHKHGFYSWLQEFIGIELPRDNETGKNTLYLQNVFSSCFIEQTKGWSDFMSQMPSFNIKNARKKLVEYLLSLECLDNDIEKDKLTNERASLVDSWFHSVKNFERVDFALSYKVNGLANKFERSSIDSLLKLQLKINIDSEWIDINTAKKSVGKELTKIRKLNRKSEKRKDLTELSEKRKDLKMKLLNFNRVKSSLDRAYTTEKYKINSYEKHLNRLSEERSNIIGARKVDALISELTSSEHCPLCDSTIEIISDEKVVTSTDYDNSLKFIDSKISMISSYIQSFSNYDDEYTKDSNYYDSLIFETRTEISNLDRDLNSNASLSDSRAQIHAEIIKSNLLDKLIILEEQFDSFKTTVNDINTQIVNIDTRIRNINQSFSSDDEIIKSFQETFRNYLGDFHYTSNEVFRVKINNRQPLKAFPSVYNASAGSAQPIRLASSASDFIRSEWAFYLALLDKSQVHPGILIFDEPGQHAMSLDSMSKLLELAENKKNKQIILAISKFTKGYNDTKEEQKISLDAITNNLTEFNEIEIDSDNEKLVSELKD</sequence>
<dbReference type="PANTHER" id="PTHR32114:SF2">
    <property type="entry name" value="ABC TRANSPORTER ABCH.3"/>
    <property type="match status" value="1"/>
</dbReference>
<keyword evidence="3" id="KW-1185">Reference proteome</keyword>
<dbReference type="SUPFAM" id="SSF52540">
    <property type="entry name" value="P-loop containing nucleoside triphosphate hydrolases"/>
    <property type="match status" value="1"/>
</dbReference>
<feature type="coiled-coil region" evidence="1">
    <location>
        <begin position="302"/>
        <end position="329"/>
    </location>
</feature>
<dbReference type="Gene3D" id="3.40.50.300">
    <property type="entry name" value="P-loop containing nucleotide triphosphate hydrolases"/>
    <property type="match status" value="1"/>
</dbReference>
<protein>
    <recommendedName>
        <fullName evidence="4">Rad50/SbcC-type AAA domain-containing protein</fullName>
    </recommendedName>
</protein>
<evidence type="ECO:0000256" key="1">
    <source>
        <dbReference type="SAM" id="Coils"/>
    </source>
</evidence>
<keyword evidence="1" id="KW-0175">Coiled coil</keyword>
<evidence type="ECO:0000313" key="2">
    <source>
        <dbReference type="EMBL" id="MDB1123404.1"/>
    </source>
</evidence>
<comment type="caution">
    <text evidence="2">The sequence shown here is derived from an EMBL/GenBank/DDBJ whole genome shotgun (WGS) entry which is preliminary data.</text>
</comment>
<accession>A0ABT4YQU8</accession>
<dbReference type="InterPro" id="IPR027417">
    <property type="entry name" value="P-loop_NTPase"/>
</dbReference>
<organism evidence="2 3">
    <name type="scientific">Vibrio algarum</name>
    <dbReference type="NCBI Taxonomy" id="3020714"/>
    <lineage>
        <taxon>Bacteria</taxon>
        <taxon>Pseudomonadati</taxon>
        <taxon>Pseudomonadota</taxon>
        <taxon>Gammaproteobacteria</taxon>
        <taxon>Vibrionales</taxon>
        <taxon>Vibrionaceae</taxon>
        <taxon>Vibrio</taxon>
    </lineage>
</organism>
<name>A0ABT4YQU8_9VIBR</name>
<gene>
    <name evidence="2" type="ORF">PGX00_06910</name>
</gene>
<dbReference type="PANTHER" id="PTHR32114">
    <property type="entry name" value="ABC TRANSPORTER ABCH.3"/>
    <property type="match status" value="1"/>
</dbReference>
<reference evidence="2 3" key="1">
    <citation type="submission" date="2023-01" db="EMBL/GenBank/DDBJ databases">
        <title>Vibrio sp. KJ40-1 sp.nov, isolated from marine algae.</title>
        <authorList>
            <person name="Butt M."/>
            <person name="Kim J.M.J."/>
            <person name="Jeon C.O.C."/>
        </authorList>
    </citation>
    <scope>NUCLEOTIDE SEQUENCE [LARGE SCALE GENOMIC DNA]</scope>
    <source>
        <strain evidence="2 3">KJ40-1</strain>
    </source>
</reference>
<dbReference type="RefSeq" id="WP_272133944.1">
    <property type="nucleotide sequence ID" value="NZ_JAQLOI010000001.1"/>
</dbReference>
<dbReference type="EMBL" id="JAQLOI010000001">
    <property type="protein sequence ID" value="MDB1123404.1"/>
    <property type="molecule type" value="Genomic_DNA"/>
</dbReference>
<dbReference type="Proteomes" id="UP001210678">
    <property type="component" value="Unassembled WGS sequence"/>
</dbReference>